<proteinExistence type="predicted"/>
<reference evidence="1 2" key="1">
    <citation type="submission" date="2023-09" db="EMBL/GenBank/DDBJ databases">
        <title>Microbacterium fusihabitans sp. nov., Microbacterium phycihabitans sp. nov., and Microbacterium cervinum sp. nov., isolated from dried seaweeds of beach.</title>
        <authorList>
            <person name="Lee S.D."/>
        </authorList>
    </citation>
    <scope>NUCLEOTIDE SEQUENCE [LARGE SCALE GENOMIC DNA]</scope>
    <source>
        <strain evidence="1 2">KSW2-21</strain>
    </source>
</reference>
<dbReference type="RefSeq" id="WP_316001468.1">
    <property type="nucleotide sequence ID" value="NZ_JAWDIU010000003.1"/>
</dbReference>
<accession>A0ABU3RWG6</accession>
<dbReference type="EMBL" id="JAWDIU010000003">
    <property type="protein sequence ID" value="MDU0327221.1"/>
    <property type="molecule type" value="Genomic_DNA"/>
</dbReference>
<protein>
    <submittedName>
        <fullName evidence="1">Uncharacterized protein</fullName>
    </submittedName>
</protein>
<evidence type="ECO:0000313" key="1">
    <source>
        <dbReference type="EMBL" id="MDU0327221.1"/>
    </source>
</evidence>
<comment type="caution">
    <text evidence="1">The sequence shown here is derived from an EMBL/GenBank/DDBJ whole genome shotgun (WGS) entry which is preliminary data.</text>
</comment>
<organism evidence="1 2">
    <name type="scientific">Microbacterium algihabitans</name>
    <dbReference type="NCBI Taxonomy" id="3075992"/>
    <lineage>
        <taxon>Bacteria</taxon>
        <taxon>Bacillati</taxon>
        <taxon>Actinomycetota</taxon>
        <taxon>Actinomycetes</taxon>
        <taxon>Micrococcales</taxon>
        <taxon>Microbacteriaceae</taxon>
        <taxon>Microbacterium</taxon>
    </lineage>
</organism>
<keyword evidence="2" id="KW-1185">Reference proteome</keyword>
<dbReference type="Proteomes" id="UP001256673">
    <property type="component" value="Unassembled WGS sequence"/>
</dbReference>
<gene>
    <name evidence="1" type="ORF">RWH43_10690</name>
</gene>
<evidence type="ECO:0000313" key="2">
    <source>
        <dbReference type="Proteomes" id="UP001256673"/>
    </source>
</evidence>
<name>A0ABU3RWG6_9MICO</name>
<sequence>MANEGLGVTYHDDPEDVYRTWQRLTRNGGYRLLIDSDGNIHALALRANTMPFWGT</sequence>